<dbReference type="InterPro" id="IPR036271">
    <property type="entry name" value="Tet_transcr_reg_TetR-rel_C_sf"/>
</dbReference>
<protein>
    <submittedName>
        <fullName evidence="4">TetR/AcrR family transcriptional regulator</fullName>
    </submittedName>
</protein>
<dbReference type="PANTHER" id="PTHR30055:SF219">
    <property type="entry name" value="TRANSCRIPTIONAL REGULATORY PROTEIN"/>
    <property type="match status" value="1"/>
</dbReference>
<dbReference type="EMBL" id="JBHMCF010000019">
    <property type="protein sequence ID" value="MFB9471932.1"/>
    <property type="molecule type" value="Genomic_DNA"/>
</dbReference>
<dbReference type="Gene3D" id="1.10.357.10">
    <property type="entry name" value="Tetracycline Repressor, domain 2"/>
    <property type="match status" value="1"/>
</dbReference>
<proteinExistence type="predicted"/>
<keyword evidence="5" id="KW-1185">Reference proteome</keyword>
<feature type="domain" description="HTH tetR-type" evidence="3">
    <location>
        <begin position="6"/>
        <end position="66"/>
    </location>
</feature>
<dbReference type="SUPFAM" id="SSF46689">
    <property type="entry name" value="Homeodomain-like"/>
    <property type="match status" value="1"/>
</dbReference>
<name>A0ABV5NNX1_9ACTN</name>
<dbReference type="InterPro" id="IPR009057">
    <property type="entry name" value="Homeodomain-like_sf"/>
</dbReference>
<feature type="DNA-binding region" description="H-T-H motif" evidence="2">
    <location>
        <begin position="29"/>
        <end position="48"/>
    </location>
</feature>
<organism evidence="4 5">
    <name type="scientific">Nonomuraea salmonea</name>
    <dbReference type="NCBI Taxonomy" id="46181"/>
    <lineage>
        <taxon>Bacteria</taxon>
        <taxon>Bacillati</taxon>
        <taxon>Actinomycetota</taxon>
        <taxon>Actinomycetes</taxon>
        <taxon>Streptosporangiales</taxon>
        <taxon>Streptosporangiaceae</taxon>
        <taxon>Nonomuraea</taxon>
    </lineage>
</organism>
<evidence type="ECO:0000256" key="1">
    <source>
        <dbReference type="ARBA" id="ARBA00023125"/>
    </source>
</evidence>
<dbReference type="Proteomes" id="UP001589568">
    <property type="component" value="Unassembled WGS sequence"/>
</dbReference>
<dbReference type="PROSITE" id="PS50977">
    <property type="entry name" value="HTH_TETR_2"/>
    <property type="match status" value="1"/>
</dbReference>
<accession>A0ABV5NNX1</accession>
<dbReference type="InterPro" id="IPR001647">
    <property type="entry name" value="HTH_TetR"/>
</dbReference>
<dbReference type="PRINTS" id="PR00455">
    <property type="entry name" value="HTHTETR"/>
</dbReference>
<gene>
    <name evidence="4" type="ORF">ACFFR3_20660</name>
</gene>
<dbReference type="RefSeq" id="WP_345386619.1">
    <property type="nucleotide sequence ID" value="NZ_BAAAXS010000001.1"/>
</dbReference>
<dbReference type="Pfam" id="PF00440">
    <property type="entry name" value="TetR_N"/>
    <property type="match status" value="1"/>
</dbReference>
<dbReference type="InterPro" id="IPR050109">
    <property type="entry name" value="HTH-type_TetR-like_transc_reg"/>
</dbReference>
<dbReference type="SUPFAM" id="SSF48498">
    <property type="entry name" value="Tetracyclin repressor-like, C-terminal domain"/>
    <property type="match status" value="1"/>
</dbReference>
<evidence type="ECO:0000256" key="2">
    <source>
        <dbReference type="PROSITE-ProRule" id="PRU00335"/>
    </source>
</evidence>
<dbReference type="PANTHER" id="PTHR30055">
    <property type="entry name" value="HTH-TYPE TRANSCRIPTIONAL REGULATOR RUTR"/>
    <property type="match status" value="1"/>
</dbReference>
<comment type="caution">
    <text evidence="4">The sequence shown here is derived from an EMBL/GenBank/DDBJ whole genome shotgun (WGS) entry which is preliminary data.</text>
</comment>
<evidence type="ECO:0000313" key="5">
    <source>
        <dbReference type="Proteomes" id="UP001589568"/>
    </source>
</evidence>
<reference evidence="4 5" key="1">
    <citation type="submission" date="2024-09" db="EMBL/GenBank/DDBJ databases">
        <authorList>
            <person name="Sun Q."/>
            <person name="Mori K."/>
        </authorList>
    </citation>
    <scope>NUCLEOTIDE SEQUENCE [LARGE SCALE GENOMIC DNA]</scope>
    <source>
        <strain evidence="4 5">JCM 3324</strain>
    </source>
</reference>
<keyword evidence="1 2" id="KW-0238">DNA-binding</keyword>
<evidence type="ECO:0000259" key="3">
    <source>
        <dbReference type="PROSITE" id="PS50977"/>
    </source>
</evidence>
<sequence>MDSPDDERRELILRTATRLFAALGYDVTSTAQIAEAAGLDQAEVAAHFPAKRELYLEVMRRARDRLAALIKERADELLAAPPERRSEALRHFIDAYLDGCVAHPEIPALWMHRWLSDASDVVDLEIKSAQPLIQHVVNAMAEPAEPAGADAVHMTYTVIWCIHGFVLSGVLDGTGARRGAEDPDQLARFRAHLHQLLARGLRLPDA</sequence>
<evidence type="ECO:0000313" key="4">
    <source>
        <dbReference type="EMBL" id="MFB9471932.1"/>
    </source>
</evidence>